<comment type="caution">
    <text evidence="1">The sequence shown here is derived from an EMBL/GenBank/DDBJ whole genome shotgun (WGS) entry which is preliminary data.</text>
</comment>
<evidence type="ECO:0000313" key="1">
    <source>
        <dbReference type="EMBL" id="KAI6082445.1"/>
    </source>
</evidence>
<sequence>MAHITLDRQVFFENPLAANREPMSQGLEARNRDPFTDSPRGSTLLQDTFGAQRGVTEFAQADAIQISSDSDSDYGDYDGSKSDTLLPLGALFPRAVCEDTESGSLAGPDQSLDDILRAGCGDFVETAATDRTDSVSEILSTQQQQSGAIQCSPISSSSPALPRPLSTCLGLPQAEQNRPLFADSIKDTTYNKMAKETACPSTPETGAQHPPSPYHLSNPSLPLQDRVTLRECTPQHDPAGEDDSGNGAQPSFAKLKPGRKRNVAHHGVRRSARISRANPNDEDGYMEQDSNRRHRGRTFHTNMEDEGTYYPDISEGEQGNESEYDIWPPQHKRRRMNSSAQPARIKATGRRTRSYGISSQPRQAQRTSIDEETTEAHAAKFKEWPLEDAVLKRVTVNGLATFQLQFTWDTCANHSRGVRATGSPLYNPPAKKGLPARLGPGTRNSFTLEENTLIVKLKSQGLHWKEIYRQFGETLPGRKRSMAALQVRFSTKLNKRTRNGPPGAG</sequence>
<keyword evidence="2" id="KW-1185">Reference proteome</keyword>
<name>A0ACC0CQ56_9PEZI</name>
<evidence type="ECO:0000313" key="2">
    <source>
        <dbReference type="Proteomes" id="UP001497680"/>
    </source>
</evidence>
<reference evidence="1 2" key="1">
    <citation type="journal article" date="2022" name="New Phytol.">
        <title>Ecological generalism drives hyperdiversity of secondary metabolite gene clusters in xylarialean endophytes.</title>
        <authorList>
            <person name="Franco M.E.E."/>
            <person name="Wisecaver J.H."/>
            <person name="Arnold A.E."/>
            <person name="Ju Y.M."/>
            <person name="Slot J.C."/>
            <person name="Ahrendt S."/>
            <person name="Moore L.P."/>
            <person name="Eastman K.E."/>
            <person name="Scott K."/>
            <person name="Konkel Z."/>
            <person name="Mondo S.J."/>
            <person name="Kuo A."/>
            <person name="Hayes R.D."/>
            <person name="Haridas S."/>
            <person name="Andreopoulos B."/>
            <person name="Riley R."/>
            <person name="LaButti K."/>
            <person name="Pangilinan J."/>
            <person name="Lipzen A."/>
            <person name="Amirebrahimi M."/>
            <person name="Yan J."/>
            <person name="Adam C."/>
            <person name="Keymanesh K."/>
            <person name="Ng V."/>
            <person name="Louie K."/>
            <person name="Northen T."/>
            <person name="Drula E."/>
            <person name="Henrissat B."/>
            <person name="Hsieh H.M."/>
            <person name="Youens-Clark K."/>
            <person name="Lutzoni F."/>
            <person name="Miadlikowska J."/>
            <person name="Eastwood D.C."/>
            <person name="Hamelin R.C."/>
            <person name="Grigoriev I.V."/>
            <person name="U'Ren J.M."/>
        </authorList>
    </citation>
    <scope>NUCLEOTIDE SEQUENCE [LARGE SCALE GENOMIC DNA]</scope>
    <source>
        <strain evidence="1 2">ER1909</strain>
    </source>
</reference>
<gene>
    <name evidence="1" type="ORF">F4821DRAFT_263952</name>
</gene>
<accession>A0ACC0CQ56</accession>
<proteinExistence type="predicted"/>
<dbReference type="Proteomes" id="UP001497680">
    <property type="component" value="Unassembled WGS sequence"/>
</dbReference>
<dbReference type="EMBL" id="MU394371">
    <property type="protein sequence ID" value="KAI6082445.1"/>
    <property type="molecule type" value="Genomic_DNA"/>
</dbReference>
<protein>
    <submittedName>
        <fullName evidence="1">Uncharacterized protein</fullName>
    </submittedName>
</protein>
<organism evidence="1 2">
    <name type="scientific">Hypoxylon rubiginosum</name>
    <dbReference type="NCBI Taxonomy" id="110542"/>
    <lineage>
        <taxon>Eukaryota</taxon>
        <taxon>Fungi</taxon>
        <taxon>Dikarya</taxon>
        <taxon>Ascomycota</taxon>
        <taxon>Pezizomycotina</taxon>
        <taxon>Sordariomycetes</taxon>
        <taxon>Xylariomycetidae</taxon>
        <taxon>Xylariales</taxon>
        <taxon>Hypoxylaceae</taxon>
        <taxon>Hypoxylon</taxon>
    </lineage>
</organism>